<dbReference type="InterPro" id="IPR036188">
    <property type="entry name" value="FAD/NAD-bd_sf"/>
</dbReference>
<feature type="domain" description="FAD/NAD(P)-binding" evidence="4">
    <location>
        <begin position="276"/>
        <end position="555"/>
    </location>
</feature>
<dbReference type="InterPro" id="IPR029063">
    <property type="entry name" value="SAM-dependent_MTases_sf"/>
</dbReference>
<feature type="domain" description="Methyltransferase type 12" evidence="5">
    <location>
        <begin position="53"/>
        <end position="152"/>
    </location>
</feature>
<dbReference type="SUPFAM" id="SSF53335">
    <property type="entry name" value="S-adenosyl-L-methionine-dependent methyltransferases"/>
    <property type="match status" value="1"/>
</dbReference>
<reference evidence="6" key="1">
    <citation type="submission" date="2021-12" db="EMBL/GenBank/DDBJ databases">
        <title>Draft genome sequence of Corynebacterium ammoniagenes strain T-723.</title>
        <authorList>
            <person name="Matsuzawa M."/>
            <person name="Hiratani M."/>
            <person name="Abe I."/>
            <person name="Tsuji Y."/>
            <person name="Nakamura J."/>
        </authorList>
    </citation>
    <scope>NUCLEOTIDE SEQUENCE</scope>
    <source>
        <strain evidence="6">T-723</strain>
    </source>
</reference>
<accession>A0AAV5G2G5</accession>
<evidence type="ECO:0000256" key="2">
    <source>
        <dbReference type="ARBA" id="ARBA00023002"/>
    </source>
</evidence>
<dbReference type="PANTHER" id="PTHR48105">
    <property type="entry name" value="THIOREDOXIN REDUCTASE 1-RELATED-RELATED"/>
    <property type="match status" value="1"/>
</dbReference>
<evidence type="ECO:0000313" key="6">
    <source>
        <dbReference type="EMBL" id="GJN42718.1"/>
    </source>
</evidence>
<keyword evidence="1" id="KW-0285">Flavoprotein</keyword>
<comment type="catalytic activity">
    <reaction evidence="3">
        <text>[thioredoxin]-dithiol + NADP(+) = [thioredoxin]-disulfide + NADPH + H(+)</text>
        <dbReference type="Rhea" id="RHEA:20345"/>
        <dbReference type="Rhea" id="RHEA-COMP:10698"/>
        <dbReference type="Rhea" id="RHEA-COMP:10700"/>
        <dbReference type="ChEBI" id="CHEBI:15378"/>
        <dbReference type="ChEBI" id="CHEBI:29950"/>
        <dbReference type="ChEBI" id="CHEBI:50058"/>
        <dbReference type="ChEBI" id="CHEBI:57783"/>
        <dbReference type="ChEBI" id="CHEBI:58349"/>
        <dbReference type="EC" id="1.8.1.9"/>
    </reaction>
</comment>
<evidence type="ECO:0000259" key="5">
    <source>
        <dbReference type="Pfam" id="PF08242"/>
    </source>
</evidence>
<dbReference type="InterPro" id="IPR023753">
    <property type="entry name" value="FAD/NAD-binding_dom"/>
</dbReference>
<name>A0AAV5G2G5_CORAM</name>
<dbReference type="AlphaFoldDB" id="A0AAV5G2G5"/>
<dbReference type="InterPro" id="IPR013217">
    <property type="entry name" value="Methyltransf_12"/>
</dbReference>
<evidence type="ECO:0000259" key="4">
    <source>
        <dbReference type="Pfam" id="PF07992"/>
    </source>
</evidence>
<proteinExistence type="predicted"/>
<dbReference type="Pfam" id="PF08242">
    <property type="entry name" value="Methyltransf_12"/>
    <property type="match status" value="1"/>
</dbReference>
<dbReference type="InterPro" id="IPR050097">
    <property type="entry name" value="Ferredoxin-NADP_redctase_2"/>
</dbReference>
<dbReference type="Gene3D" id="3.50.50.60">
    <property type="entry name" value="FAD/NAD(P)-binding domain"/>
    <property type="match status" value="2"/>
</dbReference>
<evidence type="ECO:0000256" key="1">
    <source>
        <dbReference type="ARBA" id="ARBA00022630"/>
    </source>
</evidence>
<comment type="caution">
    <text evidence="6">The sequence shown here is derived from an EMBL/GenBank/DDBJ whole genome shotgun (WGS) entry which is preliminary data.</text>
</comment>
<gene>
    <name evidence="6" type="ORF">CAT723_11970</name>
</gene>
<protein>
    <submittedName>
        <fullName evidence="6">Uncharacterized protein</fullName>
    </submittedName>
</protein>
<dbReference type="EMBL" id="BQKK01000002">
    <property type="protein sequence ID" value="GJN42718.1"/>
    <property type="molecule type" value="Genomic_DNA"/>
</dbReference>
<dbReference type="Proteomes" id="UP001054925">
    <property type="component" value="Unassembled WGS sequence"/>
</dbReference>
<dbReference type="RefSeq" id="WP_003846230.1">
    <property type="nucleotide sequence ID" value="NZ_BQKK01000002.1"/>
</dbReference>
<dbReference type="CDD" id="cd02440">
    <property type="entry name" value="AdoMet_MTases"/>
    <property type="match status" value="1"/>
</dbReference>
<evidence type="ECO:0000313" key="7">
    <source>
        <dbReference type="Proteomes" id="UP001054925"/>
    </source>
</evidence>
<dbReference type="SUPFAM" id="SSF51905">
    <property type="entry name" value="FAD/NAD(P)-binding domain"/>
    <property type="match status" value="1"/>
</dbReference>
<dbReference type="PRINTS" id="PR00368">
    <property type="entry name" value="FADPNR"/>
</dbReference>
<keyword evidence="2" id="KW-0560">Oxidoreductase</keyword>
<organism evidence="6 7">
    <name type="scientific">Corynebacterium ammoniagenes</name>
    <name type="common">Brevibacterium ammoniagenes</name>
    <dbReference type="NCBI Taxonomy" id="1697"/>
    <lineage>
        <taxon>Bacteria</taxon>
        <taxon>Bacillati</taxon>
        <taxon>Actinomycetota</taxon>
        <taxon>Actinomycetes</taxon>
        <taxon>Mycobacteriales</taxon>
        <taxon>Corynebacteriaceae</taxon>
        <taxon>Corynebacterium</taxon>
    </lineage>
</organism>
<dbReference type="PRINTS" id="PR00469">
    <property type="entry name" value="PNDRDTASEII"/>
</dbReference>
<sequence>MTHQHHHNHEPWEQLPSGFAEFLELEARLSSPVTTTAIDLAASALDSTPSRIVELGSGTGDNVIALAQRFPHADVHAVDISSELLDTVSVAATQAGVRERVRLHQADLNDELQENLPTGVDLMWASLTLHHINNPAAALKSAFDALRPGGILVVIEMTGESFFVPAGEQAHEVRHQASAPAIHHQVDWSSLLDYAGFDVIEQQVQDFVASPETADGAQYVAKQLQAAGEKNDDWNAPAGANEETAHLEFRSGRRILIAQRPHSEPEKEQAEKLEVDVAVIGGGAAGLAAAVTLGRSRREVVVIDDGHPRNAPAHAAHNVLGNEGISPHKLLATGREEAASYGVQFIKGKVSGISGEPDAFQLTIAGTKQQVHARRIVLATGLIDELPDIPGVQEGWGDTVLHCPFCHGWEVRDQKIAVLACGELAIHQVILFRQLSDDVTVFLHDAPQPSDEVVEQLDALNVRLVHGRVRKLVMEGTQVRSVQLESTELFDADAVAVAPRFNARTELYEAVGGQAEETPFGQQIPTNPQGMTPVPGVWAIGNAAQAMAMVVASAASGVTTGAAVHGDLAVADLNKAVLSRRKE</sequence>
<dbReference type="Pfam" id="PF07992">
    <property type="entry name" value="Pyr_redox_2"/>
    <property type="match status" value="1"/>
</dbReference>
<dbReference type="Gene3D" id="3.40.50.150">
    <property type="entry name" value="Vaccinia Virus protein VP39"/>
    <property type="match status" value="1"/>
</dbReference>
<dbReference type="GO" id="GO:0004791">
    <property type="term" value="F:thioredoxin-disulfide reductase (NADPH) activity"/>
    <property type="evidence" value="ECO:0007669"/>
    <property type="project" value="UniProtKB-EC"/>
</dbReference>
<evidence type="ECO:0000256" key="3">
    <source>
        <dbReference type="ARBA" id="ARBA00048132"/>
    </source>
</evidence>